<feature type="compositionally biased region" description="Basic residues" evidence="1">
    <location>
        <begin position="1"/>
        <end position="12"/>
    </location>
</feature>
<comment type="caution">
    <text evidence="2">The sequence shown here is derived from an EMBL/GenBank/DDBJ whole genome shotgun (WGS) entry which is preliminary data.</text>
</comment>
<feature type="compositionally biased region" description="Low complexity" evidence="1">
    <location>
        <begin position="162"/>
        <end position="175"/>
    </location>
</feature>
<reference evidence="2 3" key="1">
    <citation type="journal article" date="2019" name="Commun. Biol.">
        <title>The bagworm genome reveals a unique fibroin gene that provides high tensile strength.</title>
        <authorList>
            <person name="Kono N."/>
            <person name="Nakamura H."/>
            <person name="Ohtoshi R."/>
            <person name="Tomita M."/>
            <person name="Numata K."/>
            <person name="Arakawa K."/>
        </authorList>
    </citation>
    <scope>NUCLEOTIDE SEQUENCE [LARGE SCALE GENOMIC DNA]</scope>
</reference>
<evidence type="ECO:0000256" key="1">
    <source>
        <dbReference type="SAM" id="MobiDB-lite"/>
    </source>
</evidence>
<proteinExistence type="predicted"/>
<evidence type="ECO:0000313" key="3">
    <source>
        <dbReference type="Proteomes" id="UP000299102"/>
    </source>
</evidence>
<dbReference type="EMBL" id="BGZK01000931">
    <property type="protein sequence ID" value="GBP65523.1"/>
    <property type="molecule type" value="Genomic_DNA"/>
</dbReference>
<dbReference type="AlphaFoldDB" id="A0A4C1XR49"/>
<feature type="region of interest" description="Disordered" evidence="1">
    <location>
        <begin position="1"/>
        <end position="46"/>
    </location>
</feature>
<accession>A0A4C1XR49</accession>
<feature type="region of interest" description="Disordered" evidence="1">
    <location>
        <begin position="152"/>
        <end position="187"/>
    </location>
</feature>
<gene>
    <name evidence="2" type="ORF">EVAR_98144_1</name>
</gene>
<organism evidence="2 3">
    <name type="scientific">Eumeta variegata</name>
    <name type="common">Bagworm moth</name>
    <name type="synonym">Eumeta japonica</name>
    <dbReference type="NCBI Taxonomy" id="151549"/>
    <lineage>
        <taxon>Eukaryota</taxon>
        <taxon>Metazoa</taxon>
        <taxon>Ecdysozoa</taxon>
        <taxon>Arthropoda</taxon>
        <taxon>Hexapoda</taxon>
        <taxon>Insecta</taxon>
        <taxon>Pterygota</taxon>
        <taxon>Neoptera</taxon>
        <taxon>Endopterygota</taxon>
        <taxon>Lepidoptera</taxon>
        <taxon>Glossata</taxon>
        <taxon>Ditrysia</taxon>
        <taxon>Tineoidea</taxon>
        <taxon>Psychidae</taxon>
        <taxon>Oiketicinae</taxon>
        <taxon>Eumeta</taxon>
    </lineage>
</organism>
<keyword evidence="3" id="KW-1185">Reference proteome</keyword>
<feature type="compositionally biased region" description="Low complexity" evidence="1">
    <location>
        <begin position="21"/>
        <end position="31"/>
    </location>
</feature>
<name>A0A4C1XR49_EUMVA</name>
<dbReference type="Proteomes" id="UP000299102">
    <property type="component" value="Unassembled WGS sequence"/>
</dbReference>
<evidence type="ECO:0000313" key="2">
    <source>
        <dbReference type="EMBL" id="GBP65523.1"/>
    </source>
</evidence>
<sequence>MASTHLKPRSLSRSKSSEGLPAAGGRRPGPADNLITATLGPPSPRAHEITGGAEALITTARNLRLKERPFHIDKRIVRTSWRSARRPRPTIINIATPGRSANSVVRRRLLRRHAPYGTNKSDCARAPMAGSLFFVSTVKNYLIRDVGRYSGSDRSGVGHRTAPASRRPSPACARAGTDRSVTAPLRA</sequence>
<protein>
    <submittedName>
        <fullName evidence="2">Uncharacterized protein</fullName>
    </submittedName>
</protein>